<feature type="region of interest" description="Disordered" evidence="1">
    <location>
        <begin position="1"/>
        <end position="88"/>
    </location>
</feature>
<dbReference type="Proteomes" id="UP000887565">
    <property type="component" value="Unplaced"/>
</dbReference>
<dbReference type="AlphaFoldDB" id="A0A915IHM1"/>
<protein>
    <submittedName>
        <fullName evidence="3">Uncharacterized protein</fullName>
    </submittedName>
</protein>
<proteinExistence type="predicted"/>
<reference evidence="3" key="1">
    <citation type="submission" date="2022-11" db="UniProtKB">
        <authorList>
            <consortium name="WormBaseParasite"/>
        </authorList>
    </citation>
    <scope>IDENTIFICATION</scope>
</reference>
<sequence>MRNDRCGKNPGWSYSDLENMRATSRATPPVPIATTPSDSLPSSDTSGVWIKSSQSSVSSKKQKYTPSSSAAELAAAKPKSIVEVESESNDDKLILRPKVLGTRGKKINLIANFFPVELKPGLTVYHYDINMKKKNTTGSDGPRKKQSKEKPTAEGQQPGECEYTRLDKKLPRLEIDT</sequence>
<evidence type="ECO:0000313" key="2">
    <source>
        <dbReference type="Proteomes" id="UP000887565"/>
    </source>
</evidence>
<accession>A0A915IHM1</accession>
<feature type="compositionally biased region" description="Low complexity" evidence="1">
    <location>
        <begin position="34"/>
        <end position="59"/>
    </location>
</feature>
<evidence type="ECO:0000256" key="1">
    <source>
        <dbReference type="SAM" id="MobiDB-lite"/>
    </source>
</evidence>
<organism evidence="2 3">
    <name type="scientific">Romanomermis culicivorax</name>
    <name type="common">Nematode worm</name>
    <dbReference type="NCBI Taxonomy" id="13658"/>
    <lineage>
        <taxon>Eukaryota</taxon>
        <taxon>Metazoa</taxon>
        <taxon>Ecdysozoa</taxon>
        <taxon>Nematoda</taxon>
        <taxon>Enoplea</taxon>
        <taxon>Dorylaimia</taxon>
        <taxon>Mermithida</taxon>
        <taxon>Mermithoidea</taxon>
        <taxon>Mermithidae</taxon>
        <taxon>Romanomermis</taxon>
    </lineage>
</organism>
<keyword evidence="2" id="KW-1185">Reference proteome</keyword>
<feature type="region of interest" description="Disordered" evidence="1">
    <location>
        <begin position="132"/>
        <end position="167"/>
    </location>
</feature>
<dbReference type="WBParaSite" id="nRc.2.0.1.t13304-RA">
    <property type="protein sequence ID" value="nRc.2.0.1.t13304-RA"/>
    <property type="gene ID" value="nRc.2.0.1.g13304"/>
</dbReference>
<evidence type="ECO:0000313" key="3">
    <source>
        <dbReference type="WBParaSite" id="nRc.2.0.1.t13304-RA"/>
    </source>
</evidence>
<name>A0A915IHM1_ROMCU</name>